<sequence>MKKKLSIKDIAEQLHVSKTTISWVLNGKADQYAISKALQRKILKHIEKVGYKPNRMAQGLRTGKSKTIGILIEDISDAFFSTLARRFEEILGKKGYRIVYGSTENNTEITKELIQVFRNHQVDGFIIVPAPGIESTVKELVDEKTPVVFIDRPLSDYDGSCVLVDNFRGTAKAIQHLIDNGYQHIAMVTLSSDQAQMRERERGYQITASEAGMDINVLKIKYHEPKDKAVIQLKNFLNKHKETDALFFATNYLAEIGLETILDLKKNIPDQIGIVVFDDANLFRFFKPSITAIAQPIQSICEQAVQLLFEQLESTSEVSPRIVQLPTSLTIRDSSANRLSKAKIPK</sequence>
<protein>
    <submittedName>
        <fullName evidence="5">LacI family transcriptional regulator</fullName>
    </submittedName>
</protein>
<dbReference type="InterPro" id="IPR028082">
    <property type="entry name" value="Peripla_BP_I"/>
</dbReference>
<dbReference type="Gene3D" id="1.10.260.40">
    <property type="entry name" value="lambda repressor-like DNA-binding domains"/>
    <property type="match status" value="1"/>
</dbReference>
<keyword evidence="6" id="KW-1185">Reference proteome</keyword>
<proteinExistence type="predicted"/>
<dbReference type="Pfam" id="PF13377">
    <property type="entry name" value="Peripla_BP_3"/>
    <property type="match status" value="1"/>
</dbReference>
<dbReference type="Pfam" id="PF00356">
    <property type="entry name" value="LacI"/>
    <property type="match status" value="1"/>
</dbReference>
<feature type="domain" description="HTH lacI-type" evidence="4">
    <location>
        <begin position="5"/>
        <end position="62"/>
    </location>
</feature>
<dbReference type="PROSITE" id="PS50932">
    <property type="entry name" value="HTH_LACI_2"/>
    <property type="match status" value="1"/>
</dbReference>
<evidence type="ECO:0000256" key="1">
    <source>
        <dbReference type="ARBA" id="ARBA00023015"/>
    </source>
</evidence>
<keyword evidence="1" id="KW-0805">Transcription regulation</keyword>
<dbReference type="SUPFAM" id="SSF47413">
    <property type="entry name" value="lambda repressor-like DNA-binding domains"/>
    <property type="match status" value="1"/>
</dbReference>
<dbReference type="CDD" id="cd01392">
    <property type="entry name" value="HTH_LacI"/>
    <property type="match status" value="1"/>
</dbReference>
<name>A0ABU3GN15_9SPHI</name>
<dbReference type="SMART" id="SM00354">
    <property type="entry name" value="HTH_LACI"/>
    <property type="match status" value="1"/>
</dbReference>
<dbReference type="InterPro" id="IPR010982">
    <property type="entry name" value="Lambda_DNA-bd_dom_sf"/>
</dbReference>
<evidence type="ECO:0000259" key="4">
    <source>
        <dbReference type="PROSITE" id="PS50932"/>
    </source>
</evidence>
<gene>
    <name evidence="5" type="ORF">QE417_000246</name>
</gene>
<dbReference type="RefSeq" id="WP_311947018.1">
    <property type="nucleotide sequence ID" value="NZ_JAVLVU010000001.1"/>
</dbReference>
<comment type="caution">
    <text evidence="5">The sequence shown here is derived from an EMBL/GenBank/DDBJ whole genome shotgun (WGS) entry which is preliminary data.</text>
</comment>
<accession>A0ABU3GN15</accession>
<dbReference type="EMBL" id="JAVLVU010000001">
    <property type="protein sequence ID" value="MDT3401174.1"/>
    <property type="molecule type" value="Genomic_DNA"/>
</dbReference>
<dbReference type="PANTHER" id="PTHR30146">
    <property type="entry name" value="LACI-RELATED TRANSCRIPTIONAL REPRESSOR"/>
    <property type="match status" value="1"/>
</dbReference>
<evidence type="ECO:0000313" key="5">
    <source>
        <dbReference type="EMBL" id="MDT3401174.1"/>
    </source>
</evidence>
<reference evidence="6" key="1">
    <citation type="submission" date="2023-07" db="EMBL/GenBank/DDBJ databases">
        <title>Functional and genomic diversity of the sorghum phyllosphere microbiome.</title>
        <authorList>
            <person name="Shade A."/>
        </authorList>
    </citation>
    <scope>NUCLEOTIDE SEQUENCE [LARGE SCALE GENOMIC DNA]</scope>
    <source>
        <strain evidence="6">SORGH_AS_0422</strain>
    </source>
</reference>
<dbReference type="Proteomes" id="UP001258315">
    <property type="component" value="Unassembled WGS sequence"/>
</dbReference>
<organism evidence="5 6">
    <name type="scientific">Mucilaginibacter terrae</name>
    <dbReference type="NCBI Taxonomy" id="1955052"/>
    <lineage>
        <taxon>Bacteria</taxon>
        <taxon>Pseudomonadati</taxon>
        <taxon>Bacteroidota</taxon>
        <taxon>Sphingobacteriia</taxon>
        <taxon>Sphingobacteriales</taxon>
        <taxon>Sphingobacteriaceae</taxon>
        <taxon>Mucilaginibacter</taxon>
    </lineage>
</organism>
<evidence type="ECO:0000256" key="3">
    <source>
        <dbReference type="ARBA" id="ARBA00023163"/>
    </source>
</evidence>
<dbReference type="InterPro" id="IPR046335">
    <property type="entry name" value="LacI/GalR-like_sensor"/>
</dbReference>
<dbReference type="Gene3D" id="3.40.50.2300">
    <property type="match status" value="2"/>
</dbReference>
<dbReference type="InterPro" id="IPR000843">
    <property type="entry name" value="HTH_LacI"/>
</dbReference>
<evidence type="ECO:0000256" key="2">
    <source>
        <dbReference type="ARBA" id="ARBA00023125"/>
    </source>
</evidence>
<keyword evidence="3" id="KW-0804">Transcription</keyword>
<evidence type="ECO:0000313" key="6">
    <source>
        <dbReference type="Proteomes" id="UP001258315"/>
    </source>
</evidence>
<keyword evidence="2" id="KW-0238">DNA-binding</keyword>
<dbReference type="SUPFAM" id="SSF53822">
    <property type="entry name" value="Periplasmic binding protein-like I"/>
    <property type="match status" value="1"/>
</dbReference>
<dbReference type="PANTHER" id="PTHR30146:SF109">
    <property type="entry name" value="HTH-TYPE TRANSCRIPTIONAL REGULATOR GALS"/>
    <property type="match status" value="1"/>
</dbReference>